<dbReference type="PROSITE" id="PS01123">
    <property type="entry name" value="TNASE_1"/>
    <property type="match status" value="1"/>
</dbReference>
<dbReference type="Gene3D" id="2.40.50.90">
    <property type="match status" value="1"/>
</dbReference>
<dbReference type="PANTHER" id="PTHR12302:SF3">
    <property type="entry name" value="SERINE_THREONINE-PROTEIN KINASE 31"/>
    <property type="match status" value="1"/>
</dbReference>
<organism evidence="5 6">
    <name type="scientific">Pedobacter yulinensis</name>
    <dbReference type="NCBI Taxonomy" id="2126353"/>
    <lineage>
        <taxon>Bacteria</taxon>
        <taxon>Pseudomonadati</taxon>
        <taxon>Bacteroidota</taxon>
        <taxon>Sphingobacteriia</taxon>
        <taxon>Sphingobacteriales</taxon>
        <taxon>Sphingobacteriaceae</taxon>
        <taxon>Pedobacter</taxon>
    </lineage>
</organism>
<name>A0A2T3HPV5_9SPHI</name>
<keyword evidence="6" id="KW-1185">Reference proteome</keyword>
<dbReference type="SMART" id="SM00318">
    <property type="entry name" value="SNc"/>
    <property type="match status" value="1"/>
</dbReference>
<evidence type="ECO:0000256" key="2">
    <source>
        <dbReference type="ARBA" id="ARBA00022759"/>
    </source>
</evidence>
<reference evidence="5 6" key="1">
    <citation type="submission" date="2018-03" db="EMBL/GenBank/DDBJ databases">
        <authorList>
            <person name="Keele B.F."/>
        </authorList>
    </citation>
    <scope>NUCLEOTIDE SEQUENCE [LARGE SCALE GENOMIC DNA]</scope>
    <source>
        <strain evidence="5 6">YL28-9</strain>
    </source>
</reference>
<dbReference type="SUPFAM" id="SSF50199">
    <property type="entry name" value="Staphylococcal nuclease"/>
    <property type="match status" value="1"/>
</dbReference>
<dbReference type="InterPro" id="IPR016071">
    <property type="entry name" value="Staphylococal_nuclease_OB-fold"/>
</dbReference>
<dbReference type="GO" id="GO:0004519">
    <property type="term" value="F:endonuclease activity"/>
    <property type="evidence" value="ECO:0007669"/>
    <property type="project" value="UniProtKB-KW"/>
</dbReference>
<evidence type="ECO:0000313" key="5">
    <source>
        <dbReference type="EMBL" id="PST84495.1"/>
    </source>
</evidence>
<evidence type="ECO:0000313" key="6">
    <source>
        <dbReference type="Proteomes" id="UP000240912"/>
    </source>
</evidence>
<evidence type="ECO:0000256" key="1">
    <source>
        <dbReference type="ARBA" id="ARBA00022722"/>
    </source>
</evidence>
<dbReference type="Proteomes" id="UP000240912">
    <property type="component" value="Unassembled WGS sequence"/>
</dbReference>
<keyword evidence="1" id="KW-0540">Nuclease</keyword>
<dbReference type="InterPro" id="IPR035437">
    <property type="entry name" value="SNase_OB-fold_sf"/>
</dbReference>
<evidence type="ECO:0000259" key="4">
    <source>
        <dbReference type="PROSITE" id="PS50830"/>
    </source>
</evidence>
<dbReference type="GO" id="GO:0016787">
    <property type="term" value="F:hydrolase activity"/>
    <property type="evidence" value="ECO:0007669"/>
    <property type="project" value="UniProtKB-KW"/>
</dbReference>
<dbReference type="Pfam" id="PF00565">
    <property type="entry name" value="SNase"/>
    <property type="match status" value="1"/>
</dbReference>
<dbReference type="OrthoDB" id="9805504at2"/>
<comment type="caution">
    <text evidence="5">The sequence shown here is derived from an EMBL/GenBank/DDBJ whole genome shotgun (WGS) entry which is preliminary data.</text>
</comment>
<sequence length="207" mass="23643">MSVGGKRAAAFRRKILPLALRKEKHLIKPDKIIRPALLLLLLWLAPDVCPAQRKPGSSPTLPDRPFSARVTGITDGDTLEILYNGQPVKVRLSHIDSPERSGGQPFWQEAKQALSALCFGQQVTVHPEKRDRYKRLIATIINADKIVVNEQMVRQGMAWHFSRYSNSRQYAALETTARLKRAGLWQDTQPVAPWVWRKQKHRRMPAR</sequence>
<dbReference type="InterPro" id="IPR002071">
    <property type="entry name" value="Thermonucl_AS"/>
</dbReference>
<gene>
    <name evidence="5" type="ORF">C7T94_04200</name>
</gene>
<protein>
    <submittedName>
        <fullName evidence="5">Nuclease</fullName>
    </submittedName>
</protein>
<feature type="domain" description="TNase-like" evidence="4">
    <location>
        <begin position="64"/>
        <end position="187"/>
    </location>
</feature>
<dbReference type="EMBL" id="PYLS01000004">
    <property type="protein sequence ID" value="PST84495.1"/>
    <property type="molecule type" value="Genomic_DNA"/>
</dbReference>
<proteinExistence type="predicted"/>
<keyword evidence="3" id="KW-0378">Hydrolase</keyword>
<dbReference type="PROSITE" id="PS50830">
    <property type="entry name" value="TNASE_3"/>
    <property type="match status" value="1"/>
</dbReference>
<dbReference type="GO" id="GO:0005737">
    <property type="term" value="C:cytoplasm"/>
    <property type="evidence" value="ECO:0007669"/>
    <property type="project" value="TreeGrafter"/>
</dbReference>
<accession>A0A2T3HPV5</accession>
<dbReference type="GO" id="GO:0003676">
    <property type="term" value="F:nucleic acid binding"/>
    <property type="evidence" value="ECO:0007669"/>
    <property type="project" value="InterPro"/>
</dbReference>
<dbReference type="PANTHER" id="PTHR12302">
    <property type="entry name" value="EBNA2 BINDING PROTEIN P100"/>
    <property type="match status" value="1"/>
</dbReference>
<evidence type="ECO:0000256" key="3">
    <source>
        <dbReference type="ARBA" id="ARBA00022801"/>
    </source>
</evidence>
<keyword evidence="2" id="KW-0255">Endonuclease</keyword>
<dbReference type="AlphaFoldDB" id="A0A2T3HPV5"/>